<gene>
    <name evidence="2" type="ORF">BE221DRAFT_198961</name>
</gene>
<dbReference type="AlphaFoldDB" id="A0A1Y5IH41"/>
<feature type="transmembrane region" description="Helical" evidence="1">
    <location>
        <begin position="222"/>
        <end position="240"/>
    </location>
</feature>
<accession>A0A1Y5IH41</accession>
<sequence>MTLNRAFRRMWTKADAYHAHGISGTVYTVLGAGMMGGWAVDDAVALTSGVAPPPMDGSLTMLALTLATVCAVSGLPLSKSRGWRKTELSARSIAFQLVLTWECVRFAGVVDPSMHVPLLDAVALGLLPFVWQTMTSAYIITATKDDKRAALAVWLGTLGFGAQIFPAQRVLDLASVAALEASRPGLPTIWAHGTFGLIWLLNWSTFGASLRARDVVARDDDYVAWFLLRPSAFWFVLFALDVAVRRPFDSVTEYLASGLGAVLTAA</sequence>
<name>A0A1Y5IH41_OSTTA</name>
<dbReference type="Proteomes" id="UP000195557">
    <property type="component" value="Unassembled WGS sequence"/>
</dbReference>
<protein>
    <submittedName>
        <fullName evidence="2">Uncharacterized protein</fullName>
    </submittedName>
</protein>
<keyword evidence="1" id="KW-1133">Transmembrane helix</keyword>
<feature type="transmembrane region" description="Helical" evidence="1">
    <location>
        <begin position="189"/>
        <end position="210"/>
    </location>
</feature>
<keyword evidence="1" id="KW-0472">Membrane</keyword>
<feature type="transmembrane region" description="Helical" evidence="1">
    <location>
        <begin position="21"/>
        <end position="39"/>
    </location>
</feature>
<organism evidence="2">
    <name type="scientific">Ostreococcus tauri</name>
    <name type="common">Marine green alga</name>
    <dbReference type="NCBI Taxonomy" id="70448"/>
    <lineage>
        <taxon>Eukaryota</taxon>
        <taxon>Viridiplantae</taxon>
        <taxon>Chlorophyta</taxon>
        <taxon>Mamiellophyceae</taxon>
        <taxon>Mamiellales</taxon>
        <taxon>Bathycoccaceae</taxon>
        <taxon>Ostreococcus</taxon>
    </lineage>
</organism>
<proteinExistence type="predicted"/>
<feature type="transmembrane region" description="Helical" evidence="1">
    <location>
        <begin position="149"/>
        <end position="169"/>
    </location>
</feature>
<feature type="transmembrane region" description="Helical" evidence="1">
    <location>
        <begin position="59"/>
        <end position="78"/>
    </location>
</feature>
<dbReference type="EMBL" id="KZ155784">
    <property type="protein sequence ID" value="OUS46285.1"/>
    <property type="molecule type" value="Genomic_DNA"/>
</dbReference>
<reference evidence="2" key="1">
    <citation type="submission" date="2017-04" db="EMBL/GenBank/DDBJ databases">
        <title>Population genomics of picophytoplankton unveils novel chromosome hypervariability.</title>
        <authorList>
            <consortium name="DOE Joint Genome Institute"/>
            <person name="Blanc-Mathieu R."/>
            <person name="Krasovec M."/>
            <person name="Hebrard M."/>
            <person name="Yau S."/>
            <person name="Desgranges E."/>
            <person name="Martin J."/>
            <person name="Schackwitz W."/>
            <person name="Kuo A."/>
            <person name="Salin G."/>
            <person name="Donnadieu C."/>
            <person name="Desdevises Y."/>
            <person name="Sanchez-Ferandin S."/>
            <person name="Moreau H."/>
            <person name="Rivals E."/>
            <person name="Grigoriev I.V."/>
            <person name="Grimsley N."/>
            <person name="Eyre-Walker A."/>
            <person name="Piganeau G."/>
        </authorList>
    </citation>
    <scope>NUCLEOTIDE SEQUENCE [LARGE SCALE GENOMIC DNA]</scope>
    <source>
        <strain evidence="2">RCC 1115</strain>
    </source>
</reference>
<keyword evidence="1" id="KW-0812">Transmembrane</keyword>
<evidence type="ECO:0000256" key="1">
    <source>
        <dbReference type="SAM" id="Phobius"/>
    </source>
</evidence>
<evidence type="ECO:0000313" key="2">
    <source>
        <dbReference type="EMBL" id="OUS46285.1"/>
    </source>
</evidence>